<reference evidence="2" key="1">
    <citation type="journal article" date="2018" name="Front. Microbiol.">
        <title>Genome-Based Analysis Reveals the Taxonomy and Diversity of the Family Idiomarinaceae.</title>
        <authorList>
            <person name="Liu Y."/>
            <person name="Lai Q."/>
            <person name="Shao Z."/>
        </authorList>
    </citation>
    <scope>NUCLEOTIDE SEQUENCE [LARGE SCALE GENOMIC DNA]</scope>
    <source>
        <strain evidence="2">GBPy7</strain>
    </source>
</reference>
<accession>A0A432VWE8</accession>
<dbReference type="Proteomes" id="UP000288395">
    <property type="component" value="Unassembled WGS sequence"/>
</dbReference>
<name>A0A432VWE8_9GAMM</name>
<comment type="caution">
    <text evidence="1">The sequence shown here is derived from an EMBL/GenBank/DDBJ whole genome shotgun (WGS) entry which is preliminary data.</text>
</comment>
<gene>
    <name evidence="1" type="ORF">CWE08_07465</name>
</gene>
<keyword evidence="2" id="KW-1185">Reference proteome</keyword>
<evidence type="ECO:0000313" key="2">
    <source>
        <dbReference type="Proteomes" id="UP000288395"/>
    </source>
</evidence>
<protein>
    <submittedName>
        <fullName evidence="1">Uncharacterized protein</fullName>
    </submittedName>
</protein>
<dbReference type="EMBL" id="PIPJ01000004">
    <property type="protein sequence ID" value="RUO20930.1"/>
    <property type="molecule type" value="Genomic_DNA"/>
</dbReference>
<dbReference type="OrthoDB" id="9851854at2"/>
<proteinExistence type="predicted"/>
<dbReference type="RefSeq" id="WP_126767190.1">
    <property type="nucleotide sequence ID" value="NZ_PIPJ01000004.1"/>
</dbReference>
<organism evidence="1 2">
    <name type="scientific">Aliidiomarina iranensis</name>
    <dbReference type="NCBI Taxonomy" id="1434071"/>
    <lineage>
        <taxon>Bacteria</taxon>
        <taxon>Pseudomonadati</taxon>
        <taxon>Pseudomonadota</taxon>
        <taxon>Gammaproteobacteria</taxon>
        <taxon>Alteromonadales</taxon>
        <taxon>Idiomarinaceae</taxon>
        <taxon>Aliidiomarina</taxon>
    </lineage>
</organism>
<evidence type="ECO:0000313" key="1">
    <source>
        <dbReference type="EMBL" id="RUO20930.1"/>
    </source>
</evidence>
<dbReference type="AlphaFoldDB" id="A0A432VWE8"/>
<sequence length="64" mass="7336">MNNNYESVEFHIHEANLVVKLLFNAGADGEFPITHNDVLDILNMIRKKLDEAGLTLEDLAREQR</sequence>